<dbReference type="EMBL" id="CAXLJM020000141">
    <property type="protein sequence ID" value="CAL8140725.1"/>
    <property type="molecule type" value="Genomic_DNA"/>
</dbReference>
<gene>
    <name evidence="1" type="ORF">ODALV1_LOCUS28389</name>
</gene>
<keyword evidence="2" id="KW-1185">Reference proteome</keyword>
<reference evidence="1 2" key="1">
    <citation type="submission" date="2024-08" db="EMBL/GenBank/DDBJ databases">
        <authorList>
            <person name="Cucini C."/>
            <person name="Frati F."/>
        </authorList>
    </citation>
    <scope>NUCLEOTIDE SEQUENCE [LARGE SCALE GENOMIC DNA]</scope>
</reference>
<dbReference type="Proteomes" id="UP001642540">
    <property type="component" value="Unassembled WGS sequence"/>
</dbReference>
<name>A0ABP1S0I9_9HEXA</name>
<proteinExistence type="predicted"/>
<organism evidence="1 2">
    <name type="scientific">Orchesella dallaii</name>
    <dbReference type="NCBI Taxonomy" id="48710"/>
    <lineage>
        <taxon>Eukaryota</taxon>
        <taxon>Metazoa</taxon>
        <taxon>Ecdysozoa</taxon>
        <taxon>Arthropoda</taxon>
        <taxon>Hexapoda</taxon>
        <taxon>Collembola</taxon>
        <taxon>Entomobryomorpha</taxon>
        <taxon>Entomobryoidea</taxon>
        <taxon>Orchesellidae</taxon>
        <taxon>Orchesellinae</taxon>
        <taxon>Orchesella</taxon>
    </lineage>
</organism>
<evidence type="ECO:0000313" key="1">
    <source>
        <dbReference type="EMBL" id="CAL8140725.1"/>
    </source>
</evidence>
<accession>A0ABP1S0I9</accession>
<evidence type="ECO:0000313" key="2">
    <source>
        <dbReference type="Proteomes" id="UP001642540"/>
    </source>
</evidence>
<protein>
    <submittedName>
        <fullName evidence="1">Uncharacterized protein</fullName>
    </submittedName>
</protein>
<comment type="caution">
    <text evidence="1">The sequence shown here is derived from an EMBL/GenBank/DDBJ whole genome shotgun (WGS) entry which is preliminary data.</text>
</comment>
<sequence>MNFNYYPSSVDDWKKMDKAYAYLGFSTAWSCMHQGKICRHIEHNSPSDPEATPLFTYVKPLATYRLLIFYIIPNTPEIIRFKQLPTTVIHSNPFLQIPYILKYPFKIANYFKQKVPFRVIDTTCFELIFMCKFCDNPKSPPLGYRFKHYSVPCPRKLSLEIFRWLYTKETMDGKNLTFYKLRAADDTDETLGKTSIQFLRALSNSKSTANVLAKSIQLDEIILSILIEEMKMPIISDEQEWTNPKYIDAPIVGIGSSLALNYYFALKFG</sequence>